<proteinExistence type="predicted"/>
<dbReference type="PROSITE" id="PS51737">
    <property type="entry name" value="RECOMBINASE_DNA_BIND"/>
    <property type="match status" value="1"/>
</dbReference>
<feature type="domain" description="Recombinase" evidence="2">
    <location>
        <begin position="165"/>
        <end position="303"/>
    </location>
</feature>
<dbReference type="SMART" id="SM00857">
    <property type="entry name" value="Resolvase"/>
    <property type="match status" value="1"/>
</dbReference>
<dbReference type="InterPro" id="IPR006119">
    <property type="entry name" value="Resolv_N"/>
</dbReference>
<dbReference type="Gene3D" id="3.40.50.1390">
    <property type="entry name" value="Resolvase, N-terminal catalytic domain"/>
    <property type="match status" value="1"/>
</dbReference>
<dbReference type="InterPro" id="IPR025827">
    <property type="entry name" value="Zn_ribbon_recom_dom"/>
</dbReference>
<evidence type="ECO:0000313" key="3">
    <source>
        <dbReference type="EMBL" id="DAF52570.1"/>
    </source>
</evidence>
<dbReference type="PANTHER" id="PTHR30461">
    <property type="entry name" value="DNA-INVERTASE FROM LAMBDOID PROPHAGE"/>
    <property type="match status" value="1"/>
</dbReference>
<dbReference type="InterPro" id="IPR011109">
    <property type="entry name" value="DNA_bind_recombinase_dom"/>
</dbReference>
<dbReference type="CDD" id="cd00338">
    <property type="entry name" value="Ser_Recombinase"/>
    <property type="match status" value="1"/>
</dbReference>
<dbReference type="InterPro" id="IPR038109">
    <property type="entry name" value="DNA_bind_recomb_sf"/>
</dbReference>
<protein>
    <submittedName>
        <fullName evidence="3">Integrase</fullName>
    </submittedName>
</protein>
<dbReference type="PANTHER" id="PTHR30461:SF23">
    <property type="entry name" value="DNA RECOMBINASE-RELATED"/>
    <property type="match status" value="1"/>
</dbReference>
<reference evidence="3" key="1">
    <citation type="journal article" date="2021" name="Proc. Natl. Acad. Sci. U.S.A.">
        <title>A Catalog of Tens of Thousands of Viruses from Human Metagenomes Reveals Hidden Associations with Chronic Diseases.</title>
        <authorList>
            <person name="Tisza M.J."/>
            <person name="Buck C.B."/>
        </authorList>
    </citation>
    <scope>NUCLEOTIDE SEQUENCE</scope>
    <source>
        <strain evidence="3">CtAjZ17</strain>
    </source>
</reference>
<dbReference type="Pfam" id="PF13408">
    <property type="entry name" value="Zn_ribbon_recom"/>
    <property type="match status" value="1"/>
</dbReference>
<dbReference type="PROSITE" id="PS51736">
    <property type="entry name" value="RECOMBINASES_3"/>
    <property type="match status" value="1"/>
</dbReference>
<dbReference type="Gene3D" id="3.90.1750.20">
    <property type="entry name" value="Putative Large Serine Recombinase, Chain B, Domain 2"/>
    <property type="match status" value="1"/>
</dbReference>
<feature type="domain" description="Resolvase/invertase-type recombinase catalytic" evidence="1">
    <location>
        <begin position="5"/>
        <end position="157"/>
    </location>
</feature>
<evidence type="ECO:0000259" key="2">
    <source>
        <dbReference type="PROSITE" id="PS51737"/>
    </source>
</evidence>
<dbReference type="InterPro" id="IPR036162">
    <property type="entry name" value="Resolvase-like_N_sf"/>
</dbReference>
<organism evidence="3">
    <name type="scientific">Siphoviridae sp. ctAjZ17</name>
    <dbReference type="NCBI Taxonomy" id="2827797"/>
    <lineage>
        <taxon>Viruses</taxon>
        <taxon>Duplodnaviria</taxon>
        <taxon>Heunggongvirae</taxon>
        <taxon>Uroviricota</taxon>
        <taxon>Caudoviricetes</taxon>
    </lineage>
</organism>
<dbReference type="InterPro" id="IPR050639">
    <property type="entry name" value="SSR_resolvase"/>
</dbReference>
<dbReference type="GO" id="GO:0000150">
    <property type="term" value="F:DNA strand exchange activity"/>
    <property type="evidence" value="ECO:0007669"/>
    <property type="project" value="InterPro"/>
</dbReference>
<accession>A0A8S5SPS1</accession>
<dbReference type="Pfam" id="PF07508">
    <property type="entry name" value="Recombinase"/>
    <property type="match status" value="1"/>
</dbReference>
<dbReference type="GO" id="GO:0003677">
    <property type="term" value="F:DNA binding"/>
    <property type="evidence" value="ECO:0007669"/>
    <property type="project" value="InterPro"/>
</dbReference>
<dbReference type="SUPFAM" id="SSF53041">
    <property type="entry name" value="Resolvase-like"/>
    <property type="match status" value="1"/>
</dbReference>
<dbReference type="Pfam" id="PF00239">
    <property type="entry name" value="Resolvase"/>
    <property type="match status" value="1"/>
</dbReference>
<name>A0A8S5SPS1_9CAUD</name>
<sequence length="524" mass="59682">MSLENVCIYLRKSRADREAEARGEGETLARHERILLDLARSRNYNVGAIYREIVSGETISARPVMQQLLREVEAGSWDGVLVVEVERLARGDTIDQGVVSRAFQFSDTKIITPTKTYDPDNEFDEEYFEFGLFMSRREYKTIKRRLNAGRISSVKEGKYCGSRPPYGYERVKLRGEKGFTLQPVPEQAEVIKMIYSLYSGASGDRIGVSKIVRKLNDMGIKSPSGKDWVPISVQDVLANPVYAGMIRWNGRKTVKAIQDGVVTQSRPRSKEDDILLFPGRHPAIVSKEMYDSVQQIRKKNPPRPISIKNTIKNPLAGIVYCSKCGRAMVRRPYQKRGQDDTLMCSYTSCSTVSSKLSLVERAVLNGIQDLVDEYRLNDAVPGPDINNAVKSKKKLIAEKEHELEKLNVQKMKQYDLLEQGIYTTEVFLERSNSIASSINSCQDSIECLKEEIRHDKELIDQQSSFIPRCENLLEIYWSLDTAAKNKMLKELIERVNYTKDVKNAFRMGNEATFVLDIFPRIQSN</sequence>
<evidence type="ECO:0000259" key="1">
    <source>
        <dbReference type="PROSITE" id="PS51736"/>
    </source>
</evidence>
<dbReference type="EMBL" id="BK032639">
    <property type="protein sequence ID" value="DAF52570.1"/>
    <property type="molecule type" value="Genomic_DNA"/>
</dbReference>